<comment type="cofactor">
    <cofactor evidence="1">
        <name>Cu(2+)</name>
        <dbReference type="ChEBI" id="CHEBI:29036"/>
    </cofactor>
</comment>
<evidence type="ECO:0000259" key="7">
    <source>
        <dbReference type="PROSITE" id="PS50836"/>
    </source>
</evidence>
<dbReference type="SUPFAM" id="SSF49742">
    <property type="entry name" value="PHM/PNGase F"/>
    <property type="match status" value="2"/>
</dbReference>
<comment type="similarity">
    <text evidence="2">Belongs to the copper type II ascorbate-dependent monooxygenase family.</text>
</comment>
<dbReference type="Gene3D" id="2.60.120.230">
    <property type="match status" value="1"/>
</dbReference>
<evidence type="ECO:0000256" key="1">
    <source>
        <dbReference type="ARBA" id="ARBA00001973"/>
    </source>
</evidence>
<dbReference type="Pfam" id="PF03351">
    <property type="entry name" value="DOMON"/>
    <property type="match status" value="1"/>
</dbReference>
<dbReference type="InterPro" id="IPR014784">
    <property type="entry name" value="Cu2_ascorb_mOase-like_C"/>
</dbReference>
<dbReference type="InterPro" id="IPR045266">
    <property type="entry name" value="DOH_DOMON"/>
</dbReference>
<dbReference type="AlphaFoldDB" id="A0AAD1WUL2"/>
<organism evidence="8 9">
    <name type="scientific">Pelobates cultripes</name>
    <name type="common">Western spadefoot toad</name>
    <dbReference type="NCBI Taxonomy" id="61616"/>
    <lineage>
        <taxon>Eukaryota</taxon>
        <taxon>Metazoa</taxon>
        <taxon>Chordata</taxon>
        <taxon>Craniata</taxon>
        <taxon>Vertebrata</taxon>
        <taxon>Euteleostomi</taxon>
        <taxon>Amphibia</taxon>
        <taxon>Batrachia</taxon>
        <taxon>Anura</taxon>
        <taxon>Pelobatoidea</taxon>
        <taxon>Pelobatidae</taxon>
        <taxon>Pelobates</taxon>
    </lineage>
</organism>
<keyword evidence="8" id="KW-0503">Monooxygenase</keyword>
<feature type="domain" description="DOMON" evidence="7">
    <location>
        <begin position="43"/>
        <end position="166"/>
    </location>
</feature>
<keyword evidence="3" id="KW-0186">Copper</keyword>
<reference evidence="8" key="1">
    <citation type="submission" date="2022-03" db="EMBL/GenBank/DDBJ databases">
        <authorList>
            <person name="Alioto T."/>
            <person name="Alioto T."/>
            <person name="Gomez Garrido J."/>
        </authorList>
    </citation>
    <scope>NUCLEOTIDE SEQUENCE</scope>
</reference>
<dbReference type="GO" id="GO:0042420">
    <property type="term" value="P:dopamine catabolic process"/>
    <property type="evidence" value="ECO:0007669"/>
    <property type="project" value="TreeGrafter"/>
</dbReference>
<evidence type="ECO:0000256" key="6">
    <source>
        <dbReference type="SAM" id="SignalP"/>
    </source>
</evidence>
<dbReference type="CDD" id="cd09631">
    <property type="entry name" value="DOMON_DOH"/>
    <property type="match status" value="1"/>
</dbReference>
<evidence type="ECO:0000256" key="2">
    <source>
        <dbReference type="ARBA" id="ARBA00010676"/>
    </source>
</evidence>
<protein>
    <submittedName>
        <fullName evidence="8">DBH-like monooxygenase 2</fullName>
    </submittedName>
</protein>
<dbReference type="GO" id="GO:0006589">
    <property type="term" value="P:octopamine biosynthetic process"/>
    <property type="evidence" value="ECO:0007669"/>
    <property type="project" value="TreeGrafter"/>
</dbReference>
<keyword evidence="6" id="KW-0732">Signal</keyword>
<dbReference type="PANTHER" id="PTHR10157:SF31">
    <property type="entry name" value="DBH-LIKE MONOOXYGENASE PROTEIN 2-RELATED"/>
    <property type="match status" value="1"/>
</dbReference>
<accession>A0AAD1WUL2</accession>
<dbReference type="PRINTS" id="PR00767">
    <property type="entry name" value="DBMONOXGNASE"/>
</dbReference>
<dbReference type="InterPro" id="IPR024548">
    <property type="entry name" value="Cu2_monoox_C"/>
</dbReference>
<dbReference type="GO" id="GO:0030667">
    <property type="term" value="C:secretory granule membrane"/>
    <property type="evidence" value="ECO:0007669"/>
    <property type="project" value="TreeGrafter"/>
</dbReference>
<dbReference type="GO" id="GO:0004500">
    <property type="term" value="F:dopamine beta-monooxygenase activity"/>
    <property type="evidence" value="ECO:0007669"/>
    <property type="project" value="InterPro"/>
</dbReference>
<dbReference type="InterPro" id="IPR005018">
    <property type="entry name" value="DOMON_domain"/>
</dbReference>
<dbReference type="GO" id="GO:0005615">
    <property type="term" value="C:extracellular space"/>
    <property type="evidence" value="ECO:0007669"/>
    <property type="project" value="TreeGrafter"/>
</dbReference>
<evidence type="ECO:0000256" key="3">
    <source>
        <dbReference type="ARBA" id="ARBA00023008"/>
    </source>
</evidence>
<dbReference type="Pfam" id="PF01082">
    <property type="entry name" value="Cu2_monooxygen"/>
    <property type="match status" value="1"/>
</dbReference>
<feature type="signal peptide" evidence="6">
    <location>
        <begin position="1"/>
        <end position="27"/>
    </location>
</feature>
<keyword evidence="4" id="KW-1015">Disulfide bond</keyword>
<dbReference type="Proteomes" id="UP001295444">
    <property type="component" value="Chromosome 11"/>
</dbReference>
<feature type="chain" id="PRO_5041985718" evidence="6">
    <location>
        <begin position="28"/>
        <end position="574"/>
    </location>
</feature>
<dbReference type="InterPro" id="IPR008977">
    <property type="entry name" value="PHM/PNGase_F_dom_sf"/>
</dbReference>
<dbReference type="InterPro" id="IPR000323">
    <property type="entry name" value="Cu2_ascorb_mOase_N"/>
</dbReference>
<sequence>MKAEKGPTCHFWWILAKVICIVGSVRTIDLEYSEIVKSRGSDETAFLLWGYDRKNQEIVLEVQVKKALWISLGLSPDGSLNGSDFVIAGWHEEQVFIYISAVDDLKDGYMTGDWPPEKDESQDYKLMDLKNNDTHSFLRVWRKWFTCDPFDQDIENDTLRVIVIYGESNDLTYTEDHFFYRPTFFLLVESVVENPSKVLSYDLKLNNFPIPDQDTTYACTFLPLPQVSTKHHIIMYEPMIDPKSVDIVHHILIYTCANSTEITFDVGDCYGSDVRFSQCMTPMLGWAVGGEAFYFPNTTGVSIGTEDDPQYIRIEIHYSNFEEIEGIIDNSGIRILYTPELREHDSAILMVGVFTFPLQFIPPGSKHFKNYGICDTSLIPEVLGKPVGDLTVTTFLLHAHLTARGIRIMHYRNDTLIGSLGEDNKYDFTLQQIRNLPGTVTIKMGDKIMVECTGNTMDREGTTYGGPSTMNEMCIGFLFYYPVIEMAACWSLVDINYITEALGQEHTDSLIDAVLNLDSIEWDDELREIAQKAEIECNHIAIAQNRKGERINKTIPALPVSPPTSHACNKSLPP</sequence>
<dbReference type="InterPro" id="IPR028460">
    <property type="entry name" value="Tbh/DBH"/>
</dbReference>
<dbReference type="PANTHER" id="PTHR10157">
    <property type="entry name" value="DOPAMINE BETA HYDROXYLASE RELATED"/>
    <property type="match status" value="1"/>
</dbReference>
<gene>
    <name evidence="8" type="ORF">PECUL_23A022941</name>
</gene>
<evidence type="ECO:0000313" key="8">
    <source>
        <dbReference type="EMBL" id="CAH2322596.1"/>
    </source>
</evidence>
<dbReference type="GO" id="GO:0005507">
    <property type="term" value="F:copper ion binding"/>
    <property type="evidence" value="ECO:0007669"/>
    <property type="project" value="InterPro"/>
</dbReference>
<dbReference type="FunFam" id="2.60.120.230:FF:000001">
    <property type="entry name" value="Monooxygenase, DBH-like 1"/>
    <property type="match status" value="1"/>
</dbReference>
<proteinExistence type="inferred from homology"/>
<dbReference type="PROSITE" id="PS50836">
    <property type="entry name" value="DOMON"/>
    <property type="match status" value="1"/>
</dbReference>
<keyword evidence="9" id="KW-1185">Reference proteome</keyword>
<keyword evidence="5" id="KW-0325">Glycoprotein</keyword>
<name>A0AAD1WUL2_PELCU</name>
<dbReference type="SMART" id="SM00664">
    <property type="entry name" value="DoH"/>
    <property type="match status" value="1"/>
</dbReference>
<evidence type="ECO:0000256" key="5">
    <source>
        <dbReference type="ARBA" id="ARBA00023180"/>
    </source>
</evidence>
<dbReference type="GO" id="GO:0042421">
    <property type="term" value="P:norepinephrine biosynthetic process"/>
    <property type="evidence" value="ECO:0007669"/>
    <property type="project" value="TreeGrafter"/>
</dbReference>
<evidence type="ECO:0000313" key="9">
    <source>
        <dbReference type="Proteomes" id="UP001295444"/>
    </source>
</evidence>
<dbReference type="Pfam" id="PF03712">
    <property type="entry name" value="Cu2_monoox_C"/>
    <property type="match status" value="1"/>
</dbReference>
<evidence type="ECO:0000256" key="4">
    <source>
        <dbReference type="ARBA" id="ARBA00023157"/>
    </source>
</evidence>
<dbReference type="InterPro" id="IPR036939">
    <property type="entry name" value="Cu2_ascorb_mOase_N_sf"/>
</dbReference>
<keyword evidence="8" id="KW-0560">Oxidoreductase</keyword>
<dbReference type="Gene3D" id="2.60.120.310">
    <property type="entry name" value="Copper type II, ascorbate-dependent monooxygenase, N-terminal domain"/>
    <property type="match status" value="1"/>
</dbReference>
<dbReference type="EMBL" id="OW240922">
    <property type="protein sequence ID" value="CAH2322596.1"/>
    <property type="molecule type" value="Genomic_DNA"/>
</dbReference>
<dbReference type="InterPro" id="IPR000945">
    <property type="entry name" value="DBH-like"/>
</dbReference>